<evidence type="ECO:0000256" key="9">
    <source>
        <dbReference type="HAMAP-Rule" id="MF_00834"/>
    </source>
</evidence>
<protein>
    <recommendedName>
        <fullName evidence="9">Adenosylmethionine-8-amino-7-oxononanoate aminotransferase</fullName>
        <ecNumber evidence="9">2.6.1.62</ecNumber>
    </recommendedName>
    <alternativeName>
        <fullName evidence="9">7,8-diamino-pelargonic acid aminotransferase</fullName>
        <shortName evidence="9">DAPA AT</shortName>
        <shortName evidence="9">DAPA aminotransferase</shortName>
    </alternativeName>
    <alternativeName>
        <fullName evidence="9">7,8-diaminononanoate synthase</fullName>
        <shortName evidence="9">DANS</shortName>
    </alternativeName>
    <alternativeName>
        <fullName evidence="9">Diaminopelargonic acid synthase</fullName>
    </alternativeName>
</protein>
<comment type="caution">
    <text evidence="10">The sequence shown here is derived from an EMBL/GenBank/DDBJ whole genome shotgun (WGS) entry which is preliminary data.</text>
</comment>
<feature type="modified residue" description="N6-(pyridoxal phosphate)lysine" evidence="9">
    <location>
        <position position="278"/>
    </location>
</feature>
<dbReference type="NCBIfam" id="NF005940">
    <property type="entry name" value="PRK07986.1"/>
    <property type="match status" value="1"/>
</dbReference>
<evidence type="ECO:0000256" key="7">
    <source>
        <dbReference type="ARBA" id="ARBA00022898"/>
    </source>
</evidence>
<dbReference type="InterPro" id="IPR005815">
    <property type="entry name" value="BioA"/>
</dbReference>
<evidence type="ECO:0000256" key="5">
    <source>
        <dbReference type="ARBA" id="ARBA00022691"/>
    </source>
</evidence>
<dbReference type="Gene3D" id="3.40.640.10">
    <property type="entry name" value="Type I PLP-dependent aspartate aminotransferase-like (Major domain)"/>
    <property type="match status" value="1"/>
</dbReference>
<organism evidence="10 11">
    <name type="scientific">Candidatus Thiopontia autotrophica</name>
    <dbReference type="NCBI Taxonomy" id="2841688"/>
    <lineage>
        <taxon>Bacteria</taxon>
        <taxon>Pseudomonadati</taxon>
        <taxon>Pseudomonadota</taxon>
        <taxon>Gammaproteobacteria</taxon>
        <taxon>Candidatus Thiopontia</taxon>
    </lineage>
</organism>
<comment type="pathway">
    <text evidence="2 9">Cofactor biosynthesis; biotin biosynthesis; 7,8-diaminononanoate from 8-amino-7-oxononanoate (SAM route): step 1/1.</text>
</comment>
<comment type="function">
    <text evidence="9">Catalyzes the transfer of the alpha-amino group from S-adenosyl-L-methionine (SAM) to 7-keto-8-aminopelargonic acid (KAPA) to form 7,8-diaminopelargonic acid (DAPA). It is the only aminotransferase known to utilize SAM as an amino donor.</text>
</comment>
<dbReference type="PANTHER" id="PTHR42684">
    <property type="entry name" value="ADENOSYLMETHIONINE-8-AMINO-7-OXONONANOATE AMINOTRANSFERASE"/>
    <property type="match status" value="1"/>
</dbReference>
<dbReference type="FunFam" id="3.40.640.10:FF:000041">
    <property type="entry name" value="Adenosylmethionine-8-amino-7-oxononanoate aminotransferase"/>
    <property type="match status" value="1"/>
</dbReference>
<keyword evidence="6 9" id="KW-0093">Biotin biosynthesis</keyword>
<keyword evidence="5 9" id="KW-0949">S-adenosyl-L-methionine</keyword>
<feature type="binding site" evidence="9">
    <location>
        <position position="278"/>
    </location>
    <ligand>
        <name>substrate</name>
    </ligand>
</feature>
<feature type="binding site" evidence="9">
    <location>
        <position position="311"/>
    </location>
    <ligand>
        <name>substrate</name>
    </ligand>
</feature>
<gene>
    <name evidence="9 10" type="primary">bioA</name>
    <name evidence="10" type="ORF">H8D24_07485</name>
</gene>
<name>A0A8J6TQM4_9GAMM</name>
<dbReference type="Pfam" id="PF00202">
    <property type="entry name" value="Aminotran_3"/>
    <property type="match status" value="1"/>
</dbReference>
<dbReference type="InterPro" id="IPR015424">
    <property type="entry name" value="PyrdxlP-dep_Trfase"/>
</dbReference>
<dbReference type="PANTHER" id="PTHR42684:SF17">
    <property type="entry name" value="ADENOSYLMETHIONINE-8-AMINO-7-OXONONANOATE AMINOTRANSFERASE"/>
    <property type="match status" value="1"/>
</dbReference>
<evidence type="ECO:0000256" key="1">
    <source>
        <dbReference type="ARBA" id="ARBA00001933"/>
    </source>
</evidence>
<feature type="site" description="Participates in the substrate recognition with KAPA and in a stacking interaction with the adenine ring of SAM" evidence="9">
    <location>
        <position position="20"/>
    </location>
</feature>
<feature type="binding site" evidence="9">
    <location>
        <position position="395"/>
    </location>
    <ligand>
        <name>substrate</name>
    </ligand>
</feature>
<dbReference type="Gene3D" id="3.90.1150.10">
    <property type="entry name" value="Aspartate Aminotransferase, domain 1"/>
    <property type="match status" value="1"/>
</dbReference>
<dbReference type="GO" id="GO:0005737">
    <property type="term" value="C:cytoplasm"/>
    <property type="evidence" value="ECO:0007669"/>
    <property type="project" value="UniProtKB-SubCell"/>
</dbReference>
<dbReference type="EC" id="2.6.1.62" evidence="9"/>
<comment type="subcellular location">
    <subcellularLocation>
        <location evidence="9">Cytoplasm</location>
    </subcellularLocation>
</comment>
<evidence type="ECO:0000256" key="3">
    <source>
        <dbReference type="ARBA" id="ARBA00022576"/>
    </source>
</evidence>
<sequence length="430" mass="46830">MANFVDDLLRIDRKHLWHPYTSMTDPLAVYPVRSARGAVLTLEDGTRLIDGMSSWWSAIHGYNVPEINAAMEQQIGEFSHVMFGGLTHRPAVGVAERLLDITPSSLNHVFLSDSGSIAVEVALKMAVQYWIADGKPEKSKMAVLRGGYHGDTFATMALADPENGMHVLFNDHLAHHFFIPRPACKFGQQWDPSTMEPLQQLLDKSHDGIAALVLEPVVQGAGGIYFYHPNFLQEARKLCDRYNVLLIADEVATGFGRTGELFGCNHANISPDILCVGKALTGGAVTLAATVTTTTVAETISSYGDGALMHGPTFMGNPLACSAANASIDLLLSSPWRQRVHGIEDGLSRGLAPCREFDSVRDLRVLGAIGVVEMVHPVDLATIEPMFVEHGVWVRPFGRLIYLMPPFIISDDELEQLTSAVVKVVASLSC</sequence>
<evidence type="ECO:0000256" key="8">
    <source>
        <dbReference type="ARBA" id="ARBA00048449"/>
    </source>
</evidence>
<keyword evidence="3 9" id="KW-0032">Aminotransferase</keyword>
<dbReference type="GO" id="GO:0004015">
    <property type="term" value="F:adenosylmethionine-8-amino-7-oxononanoate transaminase activity"/>
    <property type="evidence" value="ECO:0007669"/>
    <property type="project" value="UniProtKB-UniRule"/>
</dbReference>
<evidence type="ECO:0000313" key="11">
    <source>
        <dbReference type="Proteomes" id="UP000654401"/>
    </source>
</evidence>
<keyword evidence="9" id="KW-0963">Cytoplasm</keyword>
<feature type="binding site" evidence="9">
    <location>
        <begin position="312"/>
        <end position="313"/>
    </location>
    <ligand>
        <name>pyridoxal 5'-phosphate</name>
        <dbReference type="ChEBI" id="CHEBI:597326"/>
    </ligand>
</feature>
<dbReference type="NCBIfam" id="NF004624">
    <property type="entry name" value="PRK05964.1"/>
    <property type="match status" value="1"/>
</dbReference>
<dbReference type="GO" id="GO:0030170">
    <property type="term" value="F:pyridoxal phosphate binding"/>
    <property type="evidence" value="ECO:0007669"/>
    <property type="project" value="UniProtKB-UniRule"/>
</dbReference>
<dbReference type="InterPro" id="IPR015422">
    <property type="entry name" value="PyrdxlP-dep_Trfase_small"/>
</dbReference>
<accession>A0A8J6TQM4</accession>
<feature type="binding site" evidence="9">
    <location>
        <position position="55"/>
    </location>
    <ligand>
        <name>substrate</name>
    </ligand>
</feature>
<dbReference type="InterPro" id="IPR015421">
    <property type="entry name" value="PyrdxlP-dep_Trfase_major"/>
</dbReference>
<dbReference type="CDD" id="cd00610">
    <property type="entry name" value="OAT_like"/>
    <property type="match status" value="1"/>
</dbReference>
<evidence type="ECO:0000256" key="6">
    <source>
        <dbReference type="ARBA" id="ARBA00022756"/>
    </source>
</evidence>
<proteinExistence type="inferred from homology"/>
<reference evidence="10 11" key="1">
    <citation type="submission" date="2020-08" db="EMBL/GenBank/DDBJ databases">
        <title>Bridging the membrane lipid divide: bacteria of the FCB group superphylum have the potential to synthesize archaeal ether lipids.</title>
        <authorList>
            <person name="Villanueva L."/>
            <person name="Von Meijenfeldt F.A.B."/>
            <person name="Westbye A.B."/>
            <person name="Yadav S."/>
            <person name="Hopmans E.C."/>
            <person name="Dutilh B.E."/>
            <person name="Sinninghe Damste J.S."/>
        </authorList>
    </citation>
    <scope>NUCLEOTIDE SEQUENCE [LARGE SCALE GENOMIC DNA]</scope>
    <source>
        <strain evidence="10">NIOZ-UU100</strain>
    </source>
</reference>
<evidence type="ECO:0000313" key="10">
    <source>
        <dbReference type="EMBL" id="MBC8520231.1"/>
    </source>
</evidence>
<dbReference type="SUPFAM" id="SSF53383">
    <property type="entry name" value="PLP-dependent transferases"/>
    <property type="match status" value="1"/>
</dbReference>
<dbReference type="UniPathway" id="UPA00078">
    <property type="reaction ID" value="UER00160"/>
</dbReference>
<dbReference type="InterPro" id="IPR049704">
    <property type="entry name" value="Aminotrans_3_PPA_site"/>
</dbReference>
<dbReference type="EMBL" id="JACNFK010000035">
    <property type="protein sequence ID" value="MBC8520231.1"/>
    <property type="molecule type" value="Genomic_DNA"/>
</dbReference>
<feature type="binding site" evidence="9">
    <location>
        <begin position="115"/>
        <end position="116"/>
    </location>
    <ligand>
        <name>pyridoxal 5'-phosphate</name>
        <dbReference type="ChEBI" id="CHEBI:597326"/>
    </ligand>
</feature>
<comment type="cofactor">
    <cofactor evidence="1 9">
        <name>pyridoxal 5'-phosphate</name>
        <dbReference type="ChEBI" id="CHEBI:597326"/>
    </cofactor>
</comment>
<keyword evidence="7 9" id="KW-0663">Pyridoxal phosphate</keyword>
<dbReference type="Proteomes" id="UP000654401">
    <property type="component" value="Unassembled WGS sequence"/>
</dbReference>
<comment type="similarity">
    <text evidence="9">Belongs to the class-III pyridoxal-phosphate-dependent aminotransferase family. BioA subfamily.</text>
</comment>
<dbReference type="InterPro" id="IPR005814">
    <property type="entry name" value="Aminotrans_3"/>
</dbReference>
<keyword evidence="4 9" id="KW-0808">Transferase</keyword>
<comment type="catalytic activity">
    <reaction evidence="8 9">
        <text>(8S)-8-amino-7-oxononanoate + S-adenosyl-L-methionine = S-adenosyl-4-methylsulfanyl-2-oxobutanoate + (7R,8S)-7,8-diammoniononanoate</text>
        <dbReference type="Rhea" id="RHEA:16861"/>
        <dbReference type="ChEBI" id="CHEBI:16490"/>
        <dbReference type="ChEBI" id="CHEBI:59789"/>
        <dbReference type="ChEBI" id="CHEBI:149468"/>
        <dbReference type="ChEBI" id="CHEBI:149469"/>
        <dbReference type="EC" id="2.6.1.62"/>
    </reaction>
</comment>
<dbReference type="AlphaFoldDB" id="A0A8J6TQM4"/>
<evidence type="ECO:0000256" key="2">
    <source>
        <dbReference type="ARBA" id="ARBA00005063"/>
    </source>
</evidence>
<dbReference type="PROSITE" id="PS00600">
    <property type="entry name" value="AA_TRANSFER_CLASS_3"/>
    <property type="match status" value="1"/>
</dbReference>
<dbReference type="HAMAP" id="MF_00834">
    <property type="entry name" value="BioA"/>
    <property type="match status" value="1"/>
</dbReference>
<feature type="binding site" evidence="9">
    <location>
        <position position="249"/>
    </location>
    <ligand>
        <name>pyridoxal 5'-phosphate</name>
        <dbReference type="ChEBI" id="CHEBI:597326"/>
    </ligand>
</feature>
<evidence type="ECO:0000256" key="4">
    <source>
        <dbReference type="ARBA" id="ARBA00022679"/>
    </source>
</evidence>
<dbReference type="NCBIfam" id="TIGR00508">
    <property type="entry name" value="bioA"/>
    <property type="match status" value="1"/>
</dbReference>
<dbReference type="GO" id="GO:0009102">
    <property type="term" value="P:biotin biosynthetic process"/>
    <property type="evidence" value="ECO:0007669"/>
    <property type="project" value="UniProtKB-UniRule"/>
</dbReference>
<feature type="binding site" evidence="9">
    <location>
        <position position="148"/>
    </location>
    <ligand>
        <name>substrate</name>
    </ligand>
</feature>
<comment type="subunit">
    <text evidence="9">Homodimer.</text>
</comment>